<proteinExistence type="predicted"/>
<keyword evidence="4 6" id="KW-1133">Transmembrane helix</keyword>
<keyword evidence="2" id="KW-0813">Transport</keyword>
<gene>
    <name evidence="7" type="ORF">EW145_g3320</name>
</gene>
<evidence type="ECO:0008006" key="9">
    <source>
        <dbReference type="Google" id="ProtNLM"/>
    </source>
</evidence>
<dbReference type="PIRSF" id="PIRSF006060">
    <property type="entry name" value="AA_transporter"/>
    <property type="match status" value="1"/>
</dbReference>
<evidence type="ECO:0000313" key="7">
    <source>
        <dbReference type="EMBL" id="THH07524.1"/>
    </source>
</evidence>
<dbReference type="PANTHER" id="PTHR45649:SF6">
    <property type="entry name" value="GABA-SPECIFIC PERMEASE"/>
    <property type="match status" value="1"/>
</dbReference>
<dbReference type="Pfam" id="PF13520">
    <property type="entry name" value="AA_permease_2"/>
    <property type="match status" value="1"/>
</dbReference>
<dbReference type="AlphaFoldDB" id="A0A4S4L7T0"/>
<feature type="transmembrane region" description="Helical" evidence="6">
    <location>
        <begin position="353"/>
        <end position="377"/>
    </location>
</feature>
<evidence type="ECO:0000256" key="5">
    <source>
        <dbReference type="ARBA" id="ARBA00023136"/>
    </source>
</evidence>
<keyword evidence="3 6" id="KW-0812">Transmembrane</keyword>
<reference evidence="7 8" key="1">
    <citation type="submission" date="2019-02" db="EMBL/GenBank/DDBJ databases">
        <title>Genome sequencing of the rare red list fungi Phellinidium pouzarii.</title>
        <authorList>
            <person name="Buettner E."/>
            <person name="Kellner H."/>
        </authorList>
    </citation>
    <scope>NUCLEOTIDE SEQUENCE [LARGE SCALE GENOMIC DNA]</scope>
    <source>
        <strain evidence="7 8">DSM 108285</strain>
    </source>
</reference>
<dbReference type="EMBL" id="SGPK01000139">
    <property type="protein sequence ID" value="THH07524.1"/>
    <property type="molecule type" value="Genomic_DNA"/>
</dbReference>
<dbReference type="Gene3D" id="1.20.1740.10">
    <property type="entry name" value="Amino acid/polyamine transporter I"/>
    <property type="match status" value="1"/>
</dbReference>
<protein>
    <recommendedName>
        <fullName evidence="9">Amino acid permease/ SLC12A domain-containing protein</fullName>
    </recommendedName>
</protein>
<evidence type="ECO:0000256" key="4">
    <source>
        <dbReference type="ARBA" id="ARBA00022989"/>
    </source>
</evidence>
<dbReference type="PANTHER" id="PTHR45649">
    <property type="entry name" value="AMINO-ACID PERMEASE BAT1"/>
    <property type="match status" value="1"/>
</dbReference>
<feature type="transmembrane region" description="Helical" evidence="6">
    <location>
        <begin position="124"/>
        <end position="145"/>
    </location>
</feature>
<feature type="transmembrane region" description="Helical" evidence="6">
    <location>
        <begin position="97"/>
        <end position="118"/>
    </location>
</feature>
<dbReference type="InterPro" id="IPR002293">
    <property type="entry name" value="AA/rel_permease1"/>
</dbReference>
<dbReference type="OrthoDB" id="3900342at2759"/>
<feature type="transmembrane region" description="Helical" evidence="6">
    <location>
        <begin position="550"/>
        <end position="569"/>
    </location>
</feature>
<feature type="transmembrane region" description="Helical" evidence="6">
    <location>
        <begin position="397"/>
        <end position="416"/>
    </location>
</feature>
<organism evidence="7 8">
    <name type="scientific">Phellinidium pouzarii</name>
    <dbReference type="NCBI Taxonomy" id="167371"/>
    <lineage>
        <taxon>Eukaryota</taxon>
        <taxon>Fungi</taxon>
        <taxon>Dikarya</taxon>
        <taxon>Basidiomycota</taxon>
        <taxon>Agaricomycotina</taxon>
        <taxon>Agaricomycetes</taxon>
        <taxon>Hymenochaetales</taxon>
        <taxon>Hymenochaetaceae</taxon>
        <taxon>Phellinidium</taxon>
    </lineage>
</organism>
<dbReference type="GO" id="GO:0016020">
    <property type="term" value="C:membrane"/>
    <property type="evidence" value="ECO:0007669"/>
    <property type="project" value="UniProtKB-SubCell"/>
</dbReference>
<evidence type="ECO:0000313" key="8">
    <source>
        <dbReference type="Proteomes" id="UP000308199"/>
    </source>
</evidence>
<evidence type="ECO:0000256" key="1">
    <source>
        <dbReference type="ARBA" id="ARBA00004141"/>
    </source>
</evidence>
<feature type="transmembrane region" description="Helical" evidence="6">
    <location>
        <begin position="220"/>
        <end position="241"/>
    </location>
</feature>
<feature type="transmembrane region" description="Helical" evidence="6">
    <location>
        <begin position="519"/>
        <end position="538"/>
    </location>
</feature>
<keyword evidence="5 6" id="KW-0472">Membrane</keyword>
<evidence type="ECO:0000256" key="3">
    <source>
        <dbReference type="ARBA" id="ARBA00022692"/>
    </source>
</evidence>
<feature type="transmembrane region" description="Helical" evidence="6">
    <location>
        <begin position="479"/>
        <end position="498"/>
    </location>
</feature>
<feature type="transmembrane region" description="Helical" evidence="6">
    <location>
        <begin position="247"/>
        <end position="267"/>
    </location>
</feature>
<dbReference type="GO" id="GO:0022857">
    <property type="term" value="F:transmembrane transporter activity"/>
    <property type="evidence" value="ECO:0007669"/>
    <property type="project" value="InterPro"/>
</dbReference>
<keyword evidence="8" id="KW-1185">Reference proteome</keyword>
<comment type="caution">
    <text evidence="7">The sequence shown here is derived from an EMBL/GenBank/DDBJ whole genome shotgun (WGS) entry which is preliminary data.</text>
</comment>
<dbReference type="Proteomes" id="UP000308199">
    <property type="component" value="Unassembled WGS sequence"/>
</dbReference>
<comment type="subcellular location">
    <subcellularLocation>
        <location evidence="1">Membrane</location>
        <topology evidence="1">Multi-pass membrane protein</topology>
    </subcellularLocation>
</comment>
<name>A0A4S4L7T0_9AGAM</name>
<evidence type="ECO:0000256" key="6">
    <source>
        <dbReference type="SAM" id="Phobius"/>
    </source>
</evidence>
<accession>A0A4S4L7T0</accession>
<sequence>MTWIRRLDYDEHWQGVIDFGIEVTAVGYVLLSSARSSAMAKDAKEDVSVSTEVASNAHNGHAAHSDAAVIDHADNKLLAELGYKAEFKREFSRIETIAFAFSIMGVIASVSSTLSFPLVSGGHVGMVFGWLIPSLFVMPIALCMAELASSMPTSAGLYYFSARLAPPRWSALASWITAWANITGQVTLVCSIDFTCAQMITTALAVGSDGSINLGNGPTFGILLAILFVHGLVCSAATKVIARLNLFYVVINVGTTIGAIIALYVCAGDNKVSTRDAFTKFENNTGQYTGDGWAFLLAFTAPMWTLTGYDSAAHISEETANASRAAPLAIITSDYTFLLLINQHEILSPKGVATTAALGWLTLIAASFALVSVPALLESNLSLPMGQLFLDVLGKKGMLTIWAFIIVVQVEPWFVTGAAQTVDASRVVFAFARDGALPGSRYWRRINARTQTPVHAVWLVVCVAGVCGVLGFSDAALSSLAGMAVIGLYTSYATPIFLRITSGREKLVPGPFSLGRWGVPLGCIAVSWVSFIVVLLVFPSVQNVTAQDMNYAIVILMAVFIYAGLHWVLSAHRWFTGPLKTTEGSIRSPTNSNYEKD</sequence>
<evidence type="ECO:0000256" key="2">
    <source>
        <dbReference type="ARBA" id="ARBA00022448"/>
    </source>
</evidence>
<feature type="transmembrane region" description="Helical" evidence="6">
    <location>
        <begin position="454"/>
        <end position="473"/>
    </location>
</feature>